<dbReference type="Proteomes" id="UP000594459">
    <property type="component" value="Chromosome"/>
</dbReference>
<sequence>MNFARFAGLALLAAALPLAGCTGGNAPSETSADKSETGLEVTDARLVLPAVSGNPGAVYFNVENKGDRNVAIRSASVKGASSAMMHEMAEWDGEMVMGEMGPPMLQPGDKVSFEPGGKHVMAFDLDSSLVAGGKTELTLTIAGGKSVTAEADIKGPGDER</sequence>
<dbReference type="InterPro" id="IPR036182">
    <property type="entry name" value="PCuAC_sf"/>
</dbReference>
<keyword evidence="3" id="KW-1185">Reference proteome</keyword>
<dbReference type="KEGG" id="qso:IRL76_05565"/>
<keyword evidence="1" id="KW-0732">Signal</keyword>
<feature type="signal peptide" evidence="1">
    <location>
        <begin position="1"/>
        <end position="26"/>
    </location>
</feature>
<reference evidence="2 3" key="1">
    <citation type="submission" date="2020-11" db="EMBL/GenBank/DDBJ databases">
        <title>The genome sequence of Erythrobacter sp. 6D36.</title>
        <authorList>
            <person name="Liu Y."/>
        </authorList>
    </citation>
    <scope>NUCLEOTIDE SEQUENCE [LARGE SCALE GENOMIC DNA]</scope>
    <source>
        <strain evidence="2 3">6D36</strain>
    </source>
</reference>
<organism evidence="2 3">
    <name type="scientific">Qipengyuania soli</name>
    <dbReference type="NCBI Taxonomy" id="2782568"/>
    <lineage>
        <taxon>Bacteria</taxon>
        <taxon>Pseudomonadati</taxon>
        <taxon>Pseudomonadota</taxon>
        <taxon>Alphaproteobacteria</taxon>
        <taxon>Sphingomonadales</taxon>
        <taxon>Erythrobacteraceae</taxon>
        <taxon>Qipengyuania</taxon>
    </lineage>
</organism>
<dbReference type="Gene3D" id="2.60.40.1890">
    <property type="entry name" value="PCu(A)C copper chaperone"/>
    <property type="match status" value="1"/>
</dbReference>
<evidence type="ECO:0000313" key="2">
    <source>
        <dbReference type="EMBL" id="QPD00001.1"/>
    </source>
</evidence>
<evidence type="ECO:0000256" key="1">
    <source>
        <dbReference type="SAM" id="SignalP"/>
    </source>
</evidence>
<dbReference type="InterPro" id="IPR058248">
    <property type="entry name" value="Lxx211020-like"/>
</dbReference>
<accession>A0A7S8F6G9</accession>
<dbReference type="PANTHER" id="PTHR36302:SF1">
    <property type="entry name" value="COPPER CHAPERONE PCU(A)C"/>
    <property type="match status" value="1"/>
</dbReference>
<dbReference type="PANTHER" id="PTHR36302">
    <property type="entry name" value="BLR7088 PROTEIN"/>
    <property type="match status" value="1"/>
</dbReference>
<name>A0A7S8F6G9_9SPHN</name>
<dbReference type="RefSeq" id="WP_200983795.1">
    <property type="nucleotide sequence ID" value="NZ_CP064654.1"/>
</dbReference>
<dbReference type="Pfam" id="PF04314">
    <property type="entry name" value="PCuAC"/>
    <property type="match status" value="1"/>
</dbReference>
<dbReference type="AlphaFoldDB" id="A0A7S8F6G9"/>
<dbReference type="EMBL" id="CP064654">
    <property type="protein sequence ID" value="QPD00001.1"/>
    <property type="molecule type" value="Genomic_DNA"/>
</dbReference>
<dbReference type="InterPro" id="IPR007410">
    <property type="entry name" value="LpqE-like"/>
</dbReference>
<dbReference type="SUPFAM" id="SSF110087">
    <property type="entry name" value="DR1885-like metal-binding protein"/>
    <property type="match status" value="1"/>
</dbReference>
<feature type="chain" id="PRO_5032531905" evidence="1">
    <location>
        <begin position="27"/>
        <end position="160"/>
    </location>
</feature>
<proteinExistence type="predicted"/>
<protein>
    <submittedName>
        <fullName evidence="2">Copper chaperone PCu(A)C</fullName>
    </submittedName>
</protein>
<evidence type="ECO:0000313" key="3">
    <source>
        <dbReference type="Proteomes" id="UP000594459"/>
    </source>
</evidence>
<gene>
    <name evidence="2" type="ORF">IRL76_05565</name>
</gene>